<dbReference type="PANTHER" id="PTHR37984:SF5">
    <property type="entry name" value="PROTEIN NYNRIN-LIKE"/>
    <property type="match status" value="1"/>
</dbReference>
<organism evidence="3 4">
    <name type="scientific">Allacma fusca</name>
    <dbReference type="NCBI Taxonomy" id="39272"/>
    <lineage>
        <taxon>Eukaryota</taxon>
        <taxon>Metazoa</taxon>
        <taxon>Ecdysozoa</taxon>
        <taxon>Arthropoda</taxon>
        <taxon>Hexapoda</taxon>
        <taxon>Collembola</taxon>
        <taxon>Symphypleona</taxon>
        <taxon>Sminthuridae</taxon>
        <taxon>Allacma</taxon>
    </lineage>
</organism>
<accession>A0A8J2KIG9</accession>
<keyword evidence="1" id="KW-0511">Multifunctional enzyme</keyword>
<dbReference type="PROSITE" id="PS50994">
    <property type="entry name" value="INTEGRASE"/>
    <property type="match status" value="1"/>
</dbReference>
<evidence type="ECO:0000313" key="3">
    <source>
        <dbReference type="EMBL" id="CAG7726460.1"/>
    </source>
</evidence>
<keyword evidence="4" id="KW-1185">Reference proteome</keyword>
<dbReference type="PANTHER" id="PTHR37984">
    <property type="entry name" value="PROTEIN CBG26694"/>
    <property type="match status" value="1"/>
</dbReference>
<feature type="non-terminal residue" evidence="3">
    <location>
        <position position="617"/>
    </location>
</feature>
<evidence type="ECO:0000313" key="4">
    <source>
        <dbReference type="Proteomes" id="UP000708208"/>
    </source>
</evidence>
<feature type="domain" description="Integrase catalytic" evidence="2">
    <location>
        <begin position="408"/>
        <end position="592"/>
    </location>
</feature>
<sequence length="617" mass="72469">VFEILRKNGLKLNATKSRFFRRTTDHLGFDLEPGIIKKQSKKILKFLEYVEKHTNKKTGKFELKNANEVLELIGLTGLYRRFIPCYQQILRNLYKLTEKGEVFVWGPDQEEAFEKLRAEYIKDFVLISPRKGYDLYLDTYTSSDAMNAVLYQTVEGQDEIVMFTSFSFKEHQKSYTLIEREMYNLTKTIRKLQLWLHGRTIHVRSDLKSIVANFEVMAEIHRKAAIWITQLNCYNLIYDLRKKHKRWFGIQAPEITLNYCNFANLVSIEQNVGDKIRERLISSLRKIDQFQKKDKTCKGITYRLKVPDERLNQRDLEAKKRLAMRFSIHTQNGKEILMFNNKDETVVPVLPDELFTDTMTHLHEVFGHVGANKLDTLFRRMYYSANSKHYVRYLTSACLYCKANKNYGMKKPIEFAYVNAYRLADVLSVDLLGPIANESDEPKYVFVAKDVFSGKIWLRLLISIKQKAVADTMEEVIEEIITLGHKIRKVNTDNAVQFKNNIWKKLLKRYRIQNGKSTPYNPQSNIVERTMRLIGEHLRVKINLDSDGAYTHHGWHQHIKTIENEINHRPNEVEIIPDELWQLPGFETGLPVNYVPINAKFELKATRRKIKEKILPS</sequence>
<dbReference type="InterPro" id="IPR001584">
    <property type="entry name" value="Integrase_cat-core"/>
</dbReference>
<dbReference type="GO" id="GO:0003824">
    <property type="term" value="F:catalytic activity"/>
    <property type="evidence" value="ECO:0007669"/>
    <property type="project" value="UniProtKB-KW"/>
</dbReference>
<dbReference type="EMBL" id="CAJVCH010135796">
    <property type="protein sequence ID" value="CAG7726460.1"/>
    <property type="molecule type" value="Genomic_DNA"/>
</dbReference>
<dbReference type="InterPro" id="IPR050951">
    <property type="entry name" value="Retrovirus_Pol_polyprotein"/>
</dbReference>
<evidence type="ECO:0000256" key="1">
    <source>
        <dbReference type="ARBA" id="ARBA00023268"/>
    </source>
</evidence>
<proteinExistence type="predicted"/>
<dbReference type="OrthoDB" id="427924at2759"/>
<dbReference type="Pfam" id="PF00665">
    <property type="entry name" value="rve"/>
    <property type="match status" value="1"/>
</dbReference>
<dbReference type="Pfam" id="PF17919">
    <property type="entry name" value="RT_RNaseH_2"/>
    <property type="match status" value="1"/>
</dbReference>
<evidence type="ECO:0000259" key="2">
    <source>
        <dbReference type="PROSITE" id="PS50994"/>
    </source>
</evidence>
<protein>
    <recommendedName>
        <fullName evidence="2">Integrase catalytic domain-containing protein</fullName>
    </recommendedName>
</protein>
<gene>
    <name evidence="3" type="ORF">AFUS01_LOCUS15373</name>
</gene>
<dbReference type="Proteomes" id="UP000708208">
    <property type="component" value="Unassembled WGS sequence"/>
</dbReference>
<reference evidence="3" key="1">
    <citation type="submission" date="2021-06" db="EMBL/GenBank/DDBJ databases">
        <authorList>
            <person name="Hodson N. C."/>
            <person name="Mongue J. A."/>
            <person name="Jaron S. K."/>
        </authorList>
    </citation>
    <scope>NUCLEOTIDE SEQUENCE</scope>
</reference>
<name>A0A8J2KIG9_9HEXA</name>
<comment type="caution">
    <text evidence="3">The sequence shown here is derived from an EMBL/GenBank/DDBJ whole genome shotgun (WGS) entry which is preliminary data.</text>
</comment>
<dbReference type="InterPro" id="IPR041577">
    <property type="entry name" value="RT_RNaseH_2"/>
</dbReference>
<dbReference type="GO" id="GO:0015074">
    <property type="term" value="P:DNA integration"/>
    <property type="evidence" value="ECO:0007669"/>
    <property type="project" value="InterPro"/>
</dbReference>
<feature type="non-terminal residue" evidence="3">
    <location>
        <position position="1"/>
    </location>
</feature>
<dbReference type="AlphaFoldDB" id="A0A8J2KIG9"/>